<accession>A0A4U1IS53</accession>
<dbReference type="RefSeq" id="WP_136935222.1">
    <property type="nucleotide sequence ID" value="NZ_SSMQ01000082.1"/>
</dbReference>
<dbReference type="CDD" id="cd07302">
    <property type="entry name" value="CHD"/>
    <property type="match status" value="1"/>
</dbReference>
<dbReference type="OrthoDB" id="9801841at2"/>
<dbReference type="AlphaFoldDB" id="A0A4U1IS53"/>
<dbReference type="SMART" id="SM00044">
    <property type="entry name" value="CYCc"/>
    <property type="match status" value="1"/>
</dbReference>
<dbReference type="SUPFAM" id="SSF55073">
    <property type="entry name" value="Nucleotide cyclase"/>
    <property type="match status" value="1"/>
</dbReference>
<dbReference type="PANTHER" id="PTHR43081:SF19">
    <property type="entry name" value="PH-SENSITIVE ADENYLATE CYCLASE RV1264"/>
    <property type="match status" value="1"/>
</dbReference>
<dbReference type="GO" id="GO:0004016">
    <property type="term" value="F:adenylate cyclase activity"/>
    <property type="evidence" value="ECO:0007669"/>
    <property type="project" value="UniProtKB-ARBA"/>
</dbReference>
<dbReference type="InterPro" id="IPR001054">
    <property type="entry name" value="A/G_cyclase"/>
</dbReference>
<evidence type="ECO:0000313" key="3">
    <source>
        <dbReference type="Proteomes" id="UP000309215"/>
    </source>
</evidence>
<sequence length="482" mass="51503">MTPSDLSLRLDVLRGKGPFSVATLDDFAAYITSAPDEALFRMSPLRYAASHGLDEQEGIELFLHATHVGILDFAWGMLCPGCMAFLTTAGGLRSLEAQHCNFCNLNLEGTLDDRIEVAFTVAPSVRRIRFHAPDTVDPREDAIRLYFSSSVAPASRPHRALGEGILAAGRVRPGEAHTATLHFAEPGQFVLLAPAGHIAVYVHVKEGSPREASFDLLDGRAIPHRVDVGPGPVELRMLNRTTHAVGYFVSPVGGTWPDPAAPGKPLTHPLLPYLTGARLVSSQSFRDLFRAESIPSEGGLELKRVTVLFTDLTGSTALYERVGDLRAYDLVRKHFSVLRAIAAAQGGAIVKTIGDAVMASFAEPIHAMRAAILMNRAIADLKEADLLLKIGLHTGPCIAVELNERLDYFGRTVNIAARVQGLARAGEIVCTSEVFDAPSVAPAVNAAELIATRGAAPLKGITGEVPVVRMVRAGAEAPLSIA</sequence>
<reference evidence="2 3" key="1">
    <citation type="submission" date="2019-04" db="EMBL/GenBank/DDBJ databases">
        <authorList>
            <person name="Li Y."/>
            <person name="Wang J."/>
        </authorList>
    </citation>
    <scope>NUCLEOTIDE SEQUENCE [LARGE SCALE GENOMIC DNA]</scope>
    <source>
        <strain evidence="2 3">DSM 14668</strain>
    </source>
</reference>
<dbReference type="PROSITE" id="PS50125">
    <property type="entry name" value="GUANYLATE_CYCLASE_2"/>
    <property type="match status" value="1"/>
</dbReference>
<proteinExistence type="predicted"/>
<organism evidence="2 3">
    <name type="scientific">Polyangium fumosum</name>
    <dbReference type="NCBI Taxonomy" id="889272"/>
    <lineage>
        <taxon>Bacteria</taxon>
        <taxon>Pseudomonadati</taxon>
        <taxon>Myxococcota</taxon>
        <taxon>Polyangia</taxon>
        <taxon>Polyangiales</taxon>
        <taxon>Polyangiaceae</taxon>
        <taxon>Polyangium</taxon>
    </lineage>
</organism>
<dbReference type="GO" id="GO:0035556">
    <property type="term" value="P:intracellular signal transduction"/>
    <property type="evidence" value="ECO:0007669"/>
    <property type="project" value="InterPro"/>
</dbReference>
<dbReference type="EMBL" id="SSMQ01000082">
    <property type="protein sequence ID" value="TKC97148.1"/>
    <property type="molecule type" value="Genomic_DNA"/>
</dbReference>
<gene>
    <name evidence="2" type="ORF">E8A74_44370</name>
</gene>
<dbReference type="InterPro" id="IPR045983">
    <property type="entry name" value="GUC-dom-containing_N"/>
</dbReference>
<dbReference type="InterPro" id="IPR029787">
    <property type="entry name" value="Nucleotide_cyclase"/>
</dbReference>
<dbReference type="Pfam" id="PF00211">
    <property type="entry name" value="Guanylate_cyc"/>
    <property type="match status" value="1"/>
</dbReference>
<dbReference type="PANTHER" id="PTHR43081">
    <property type="entry name" value="ADENYLATE CYCLASE, TERMINAL-DIFFERENTIATION SPECIFIC-RELATED"/>
    <property type="match status" value="1"/>
</dbReference>
<dbReference type="Pfam" id="PF19363">
    <property type="entry name" value="DUF5939"/>
    <property type="match status" value="1"/>
</dbReference>
<dbReference type="Gene3D" id="3.30.70.1230">
    <property type="entry name" value="Nucleotide cyclase"/>
    <property type="match status" value="1"/>
</dbReference>
<evidence type="ECO:0000259" key="1">
    <source>
        <dbReference type="PROSITE" id="PS50125"/>
    </source>
</evidence>
<comment type="caution">
    <text evidence="2">The sequence shown here is derived from an EMBL/GenBank/DDBJ whole genome shotgun (WGS) entry which is preliminary data.</text>
</comment>
<keyword evidence="3" id="KW-1185">Reference proteome</keyword>
<dbReference type="Proteomes" id="UP000309215">
    <property type="component" value="Unassembled WGS sequence"/>
</dbReference>
<feature type="domain" description="Guanylate cyclase" evidence="1">
    <location>
        <begin position="306"/>
        <end position="420"/>
    </location>
</feature>
<dbReference type="InterPro" id="IPR050697">
    <property type="entry name" value="Adenylyl/Guanylyl_Cyclase_3/4"/>
</dbReference>
<protein>
    <submittedName>
        <fullName evidence="2">Adenylate/guanylate cyclase domain-containing protein</fullName>
    </submittedName>
</protein>
<dbReference type="GO" id="GO:0006171">
    <property type="term" value="P:cAMP biosynthetic process"/>
    <property type="evidence" value="ECO:0007669"/>
    <property type="project" value="TreeGrafter"/>
</dbReference>
<name>A0A4U1IS53_9BACT</name>
<evidence type="ECO:0000313" key="2">
    <source>
        <dbReference type="EMBL" id="TKC97148.1"/>
    </source>
</evidence>